<reference evidence="3" key="2">
    <citation type="submission" date="2015-01" db="EMBL/GenBank/DDBJ databases">
        <title>Evolutionary Origins and Diversification of the Mycorrhizal Mutualists.</title>
        <authorList>
            <consortium name="DOE Joint Genome Institute"/>
            <consortium name="Mycorrhizal Genomics Consortium"/>
            <person name="Kohler A."/>
            <person name="Kuo A."/>
            <person name="Nagy L.G."/>
            <person name="Floudas D."/>
            <person name="Copeland A."/>
            <person name="Barry K.W."/>
            <person name="Cichocki N."/>
            <person name="Veneault-Fourrey C."/>
            <person name="LaButti K."/>
            <person name="Lindquist E.A."/>
            <person name="Lipzen A."/>
            <person name="Lundell T."/>
            <person name="Morin E."/>
            <person name="Murat C."/>
            <person name="Riley R."/>
            <person name="Ohm R."/>
            <person name="Sun H."/>
            <person name="Tunlid A."/>
            <person name="Henrissat B."/>
            <person name="Grigoriev I.V."/>
            <person name="Hibbett D.S."/>
            <person name="Martin F."/>
        </authorList>
    </citation>
    <scope>NUCLEOTIDE SEQUENCE [LARGE SCALE GENOMIC DNA]</scope>
    <source>
        <strain evidence="3">Ve08.2h10</strain>
    </source>
</reference>
<dbReference type="HOGENOM" id="CLU_2210817_0_0_1"/>
<reference evidence="2 3" key="1">
    <citation type="submission" date="2014-04" db="EMBL/GenBank/DDBJ databases">
        <authorList>
            <consortium name="DOE Joint Genome Institute"/>
            <person name="Kuo A."/>
            <person name="Kohler A."/>
            <person name="Jargeat P."/>
            <person name="Nagy L.G."/>
            <person name="Floudas D."/>
            <person name="Copeland A."/>
            <person name="Barry K.W."/>
            <person name="Cichocki N."/>
            <person name="Veneault-Fourrey C."/>
            <person name="LaButti K."/>
            <person name="Lindquist E.A."/>
            <person name="Lipzen A."/>
            <person name="Lundell T."/>
            <person name="Morin E."/>
            <person name="Murat C."/>
            <person name="Sun H."/>
            <person name="Tunlid A."/>
            <person name="Henrissat B."/>
            <person name="Grigoriev I.V."/>
            <person name="Hibbett D.S."/>
            <person name="Martin F."/>
            <person name="Nordberg H.P."/>
            <person name="Cantor M.N."/>
            <person name="Hua S.X."/>
        </authorList>
    </citation>
    <scope>NUCLEOTIDE SEQUENCE [LARGE SCALE GENOMIC DNA]</scope>
    <source>
        <strain evidence="2 3">Ve08.2h10</strain>
    </source>
</reference>
<organism evidence="2 3">
    <name type="scientific">Paxillus rubicundulus Ve08.2h10</name>
    <dbReference type="NCBI Taxonomy" id="930991"/>
    <lineage>
        <taxon>Eukaryota</taxon>
        <taxon>Fungi</taxon>
        <taxon>Dikarya</taxon>
        <taxon>Basidiomycota</taxon>
        <taxon>Agaricomycotina</taxon>
        <taxon>Agaricomycetes</taxon>
        <taxon>Agaricomycetidae</taxon>
        <taxon>Boletales</taxon>
        <taxon>Paxilineae</taxon>
        <taxon>Paxillaceae</taxon>
        <taxon>Paxillus</taxon>
    </lineage>
</organism>
<dbReference type="EMBL" id="KN826368">
    <property type="protein sequence ID" value="KIK79137.1"/>
    <property type="molecule type" value="Genomic_DNA"/>
</dbReference>
<protein>
    <submittedName>
        <fullName evidence="2">Uncharacterized protein</fullName>
    </submittedName>
</protein>
<proteinExistence type="predicted"/>
<evidence type="ECO:0000313" key="2">
    <source>
        <dbReference type="EMBL" id="KIK79137.1"/>
    </source>
</evidence>
<name>A0A0D0C869_9AGAM</name>
<gene>
    <name evidence="2" type="ORF">PAXRUDRAFT_16492</name>
</gene>
<evidence type="ECO:0000256" key="1">
    <source>
        <dbReference type="SAM" id="MobiDB-lite"/>
    </source>
</evidence>
<evidence type="ECO:0000313" key="3">
    <source>
        <dbReference type="Proteomes" id="UP000054538"/>
    </source>
</evidence>
<sequence length="107" mass="11915">MSNRHPDAVPSNNQLPLHPGTSDAIDALSELLQGIILTPQDAAQVICAVHSIADNLSLRVATSSVTVTGKLIFYDEYNRHYSANKLQIQQQTHARLLWEALPWQHLH</sequence>
<keyword evidence="3" id="KW-1185">Reference proteome</keyword>
<accession>A0A0D0C869</accession>
<feature type="region of interest" description="Disordered" evidence="1">
    <location>
        <begin position="1"/>
        <end position="20"/>
    </location>
</feature>
<dbReference type="AlphaFoldDB" id="A0A0D0C869"/>
<dbReference type="Proteomes" id="UP000054538">
    <property type="component" value="Unassembled WGS sequence"/>
</dbReference>
<dbReference type="InParanoid" id="A0A0D0C869"/>